<dbReference type="InterPro" id="IPR055826">
    <property type="entry name" value="DUF7402"/>
</dbReference>
<organism evidence="2 3">
    <name type="scientific">Clostridium puniceum</name>
    <dbReference type="NCBI Taxonomy" id="29367"/>
    <lineage>
        <taxon>Bacteria</taxon>
        <taxon>Bacillati</taxon>
        <taxon>Bacillota</taxon>
        <taxon>Clostridia</taxon>
        <taxon>Eubacteriales</taxon>
        <taxon>Clostridiaceae</taxon>
        <taxon>Clostridium</taxon>
    </lineage>
</organism>
<reference evidence="2 3" key="1">
    <citation type="submission" date="2016-05" db="EMBL/GenBank/DDBJ databases">
        <title>Microbial solvent formation.</title>
        <authorList>
            <person name="Poehlein A."/>
            <person name="Montoya Solano J.D."/>
            <person name="Flitsch S."/>
            <person name="Krabben P."/>
            <person name="Duerre P."/>
            <person name="Daniel R."/>
        </authorList>
    </citation>
    <scope>NUCLEOTIDE SEQUENCE [LARGE SCALE GENOMIC DNA]</scope>
    <source>
        <strain evidence="2 3">DSM 2619</strain>
    </source>
</reference>
<proteinExistence type="predicted"/>
<dbReference type="OrthoDB" id="5674083at2"/>
<dbReference type="AlphaFoldDB" id="A0A1S8TWX2"/>
<dbReference type="EMBL" id="LZZM01000022">
    <property type="protein sequence ID" value="OOM82273.1"/>
    <property type="molecule type" value="Genomic_DNA"/>
</dbReference>
<feature type="domain" description="DUF7402" evidence="1">
    <location>
        <begin position="141"/>
        <end position="247"/>
    </location>
</feature>
<evidence type="ECO:0000259" key="1">
    <source>
        <dbReference type="Pfam" id="PF24135"/>
    </source>
</evidence>
<comment type="caution">
    <text evidence="2">The sequence shown here is derived from an EMBL/GenBank/DDBJ whole genome shotgun (WGS) entry which is preliminary data.</text>
</comment>
<dbReference type="Pfam" id="PF24135">
    <property type="entry name" value="DUF7402"/>
    <property type="match status" value="1"/>
</dbReference>
<accession>A0A1S8TWX2</accession>
<sequence length="264" mass="30638">MVEFNLEIVNKDGEVLLRNTAEDEVTLTYRGLYNPGDKIILTSNKKDIFVVLRLEDSFESSFIYLKGHQAEFKIPFDKERKPYGLKAFTEERHWFFARIARDYEIKAYKNLARNTFDTKENKSIFPHASTNVITEDPVFFARNTIDGVFETSNHGSWPHSSWGINKHKDAWLKIDFGRNVNVDSVVLYLRADFPHDNWWKEAELTFSDGSVEHINLQKTGKGQCFEITSRNVEWIKLSNLIMSDEPSEFPALSQIEVYGVEANL</sequence>
<dbReference type="SUPFAM" id="SSF49785">
    <property type="entry name" value="Galactose-binding domain-like"/>
    <property type="match status" value="1"/>
</dbReference>
<dbReference type="RefSeq" id="WP_077845715.1">
    <property type="nucleotide sequence ID" value="NZ_LZZM01000022.1"/>
</dbReference>
<dbReference type="Gene3D" id="2.60.120.260">
    <property type="entry name" value="Galactose-binding domain-like"/>
    <property type="match status" value="1"/>
</dbReference>
<evidence type="ECO:0000313" key="2">
    <source>
        <dbReference type="EMBL" id="OOM82273.1"/>
    </source>
</evidence>
<keyword evidence="3" id="KW-1185">Reference proteome</keyword>
<dbReference type="InterPro" id="IPR008979">
    <property type="entry name" value="Galactose-bd-like_sf"/>
</dbReference>
<protein>
    <recommendedName>
        <fullName evidence="1">DUF7402 domain-containing protein</fullName>
    </recommendedName>
</protein>
<dbReference type="Proteomes" id="UP000190890">
    <property type="component" value="Unassembled WGS sequence"/>
</dbReference>
<dbReference type="STRING" id="29367.CLPUN_04120"/>
<gene>
    <name evidence="2" type="ORF">CLPUN_04120</name>
</gene>
<evidence type="ECO:0000313" key="3">
    <source>
        <dbReference type="Proteomes" id="UP000190890"/>
    </source>
</evidence>
<name>A0A1S8TWX2_9CLOT</name>